<dbReference type="EMBL" id="FYEZ01000001">
    <property type="protein sequence ID" value="SNC59389.1"/>
    <property type="molecule type" value="Genomic_DNA"/>
</dbReference>
<sequence length="266" mass="28149">MPVDKTPRRSGAHPAGGSGGAGVSKALVGLILALLVGAAVILAIWLNQRGDEDPKAGGESSSSSSEGGSDKPVKTPKGLPEDASGLAFGEEGTPVLTLFEDFQCPGCGGFEAQYGKELNQLVDDGKLQVVYHPMTFLDDNIGTDHSVRATNAALCAADADAFRKYHDTVFANQPEREGDGWTDDELKGFGKDAGLKGQELKTFEKCVDEGTYADYARKSNEKAFEMGVTGTPSVFLNGERIDHTTEDFLSQVESAEPAQRSEASVK</sequence>
<gene>
    <name evidence="9" type="ORF">SAMN05445756_0055</name>
</gene>
<feature type="region of interest" description="Disordered" evidence="6">
    <location>
        <begin position="1"/>
        <end position="21"/>
    </location>
</feature>
<protein>
    <submittedName>
        <fullName evidence="9">Thioredoxin</fullName>
    </submittedName>
</protein>
<organism evidence="9 10">
    <name type="scientific">Kytococcus aerolatus</name>
    <dbReference type="NCBI Taxonomy" id="592308"/>
    <lineage>
        <taxon>Bacteria</taxon>
        <taxon>Bacillati</taxon>
        <taxon>Actinomycetota</taxon>
        <taxon>Actinomycetes</taxon>
        <taxon>Micrococcales</taxon>
        <taxon>Kytococcaceae</taxon>
        <taxon>Kytococcus</taxon>
    </lineage>
</organism>
<dbReference type="Proteomes" id="UP000198122">
    <property type="component" value="Unassembled WGS sequence"/>
</dbReference>
<keyword evidence="2" id="KW-0732">Signal</keyword>
<keyword evidence="7" id="KW-0472">Membrane</keyword>
<evidence type="ECO:0000259" key="8">
    <source>
        <dbReference type="Pfam" id="PF13462"/>
    </source>
</evidence>
<evidence type="ECO:0000256" key="6">
    <source>
        <dbReference type="SAM" id="MobiDB-lite"/>
    </source>
</evidence>
<evidence type="ECO:0000256" key="5">
    <source>
        <dbReference type="ARBA" id="ARBA00023284"/>
    </source>
</evidence>
<name>A0A212T054_9MICO</name>
<keyword evidence="10" id="KW-1185">Reference proteome</keyword>
<keyword evidence="3" id="KW-0560">Oxidoreductase</keyword>
<dbReference type="RefSeq" id="WP_088817118.1">
    <property type="nucleotide sequence ID" value="NZ_FYEZ01000001.1"/>
</dbReference>
<dbReference type="InterPro" id="IPR036249">
    <property type="entry name" value="Thioredoxin-like_sf"/>
</dbReference>
<evidence type="ECO:0000256" key="4">
    <source>
        <dbReference type="ARBA" id="ARBA00023157"/>
    </source>
</evidence>
<feature type="domain" description="Thioredoxin-like fold" evidence="8">
    <location>
        <begin position="85"/>
        <end position="252"/>
    </location>
</feature>
<evidence type="ECO:0000313" key="10">
    <source>
        <dbReference type="Proteomes" id="UP000198122"/>
    </source>
</evidence>
<dbReference type="CDD" id="cd02972">
    <property type="entry name" value="DsbA_family"/>
    <property type="match status" value="1"/>
</dbReference>
<evidence type="ECO:0000256" key="2">
    <source>
        <dbReference type="ARBA" id="ARBA00022729"/>
    </source>
</evidence>
<dbReference type="Pfam" id="PF13462">
    <property type="entry name" value="Thioredoxin_4"/>
    <property type="match status" value="1"/>
</dbReference>
<reference evidence="9 10" key="1">
    <citation type="submission" date="2017-06" db="EMBL/GenBank/DDBJ databases">
        <authorList>
            <person name="Kim H.J."/>
            <person name="Triplett B.A."/>
        </authorList>
    </citation>
    <scope>NUCLEOTIDE SEQUENCE [LARGE SCALE GENOMIC DNA]</scope>
    <source>
        <strain evidence="9 10">DSM 22179</strain>
    </source>
</reference>
<feature type="region of interest" description="Disordered" evidence="6">
    <location>
        <begin position="51"/>
        <end position="86"/>
    </location>
</feature>
<dbReference type="PANTHER" id="PTHR13887:SF14">
    <property type="entry name" value="DISULFIDE BOND FORMATION PROTEIN D"/>
    <property type="match status" value="1"/>
</dbReference>
<accession>A0A212T054</accession>
<dbReference type="AlphaFoldDB" id="A0A212T054"/>
<dbReference type="GO" id="GO:0016491">
    <property type="term" value="F:oxidoreductase activity"/>
    <property type="evidence" value="ECO:0007669"/>
    <property type="project" value="UniProtKB-KW"/>
</dbReference>
<feature type="transmembrane region" description="Helical" evidence="7">
    <location>
        <begin position="26"/>
        <end position="46"/>
    </location>
</feature>
<comment type="similarity">
    <text evidence="1">Belongs to the thioredoxin family. DsbA subfamily.</text>
</comment>
<evidence type="ECO:0000313" key="9">
    <source>
        <dbReference type="EMBL" id="SNC59389.1"/>
    </source>
</evidence>
<keyword evidence="7" id="KW-0812">Transmembrane</keyword>
<dbReference type="PANTHER" id="PTHR13887">
    <property type="entry name" value="GLUTATHIONE S-TRANSFERASE KAPPA"/>
    <property type="match status" value="1"/>
</dbReference>
<dbReference type="SUPFAM" id="SSF52833">
    <property type="entry name" value="Thioredoxin-like"/>
    <property type="match status" value="1"/>
</dbReference>
<keyword evidence="5" id="KW-0676">Redox-active center</keyword>
<proteinExistence type="inferred from homology"/>
<dbReference type="InterPro" id="IPR012336">
    <property type="entry name" value="Thioredoxin-like_fold"/>
</dbReference>
<keyword evidence="4" id="KW-1015">Disulfide bond</keyword>
<dbReference type="OrthoDB" id="117402at2"/>
<evidence type="ECO:0000256" key="3">
    <source>
        <dbReference type="ARBA" id="ARBA00023002"/>
    </source>
</evidence>
<keyword evidence="7" id="KW-1133">Transmembrane helix</keyword>
<evidence type="ECO:0000256" key="1">
    <source>
        <dbReference type="ARBA" id="ARBA00005791"/>
    </source>
</evidence>
<feature type="compositionally biased region" description="Low complexity" evidence="6">
    <location>
        <begin position="57"/>
        <end position="67"/>
    </location>
</feature>
<dbReference type="Gene3D" id="3.40.30.10">
    <property type="entry name" value="Glutaredoxin"/>
    <property type="match status" value="1"/>
</dbReference>
<evidence type="ECO:0000256" key="7">
    <source>
        <dbReference type="SAM" id="Phobius"/>
    </source>
</evidence>